<dbReference type="InterPro" id="IPR050765">
    <property type="entry name" value="Riboflavin_Biosynth_HTPR"/>
</dbReference>
<name>A0ABR8WF49_9BACL</name>
<dbReference type="Pfam" id="PF01872">
    <property type="entry name" value="RibD_C"/>
    <property type="match status" value="1"/>
</dbReference>
<organism evidence="2 3">
    <name type="scientific">Planococcus wigleyi</name>
    <dbReference type="NCBI Taxonomy" id="2762216"/>
    <lineage>
        <taxon>Bacteria</taxon>
        <taxon>Bacillati</taxon>
        <taxon>Bacillota</taxon>
        <taxon>Bacilli</taxon>
        <taxon>Bacillales</taxon>
        <taxon>Caryophanaceae</taxon>
        <taxon>Planococcus</taxon>
    </lineage>
</organism>
<protein>
    <submittedName>
        <fullName evidence="2">Dihydrofolate reductase</fullName>
    </submittedName>
</protein>
<reference evidence="2 3" key="1">
    <citation type="submission" date="2020-08" db="EMBL/GenBank/DDBJ databases">
        <title>A Genomic Blueprint of the Chicken Gut Microbiome.</title>
        <authorList>
            <person name="Gilroy R."/>
            <person name="Ravi A."/>
            <person name="Getino M."/>
            <person name="Pursley I."/>
            <person name="Horton D.L."/>
            <person name="Alikhan N.-F."/>
            <person name="Baker D."/>
            <person name="Gharbi K."/>
            <person name="Hall N."/>
            <person name="Watson M."/>
            <person name="Adriaenssens E.M."/>
            <person name="Foster-Nyarko E."/>
            <person name="Jarju S."/>
            <person name="Secka A."/>
            <person name="Antonio M."/>
            <person name="Oren A."/>
            <person name="Chaudhuri R."/>
            <person name="La Ragione R.M."/>
            <person name="Hildebrand F."/>
            <person name="Pallen M.J."/>
        </authorList>
    </citation>
    <scope>NUCLEOTIDE SEQUENCE [LARGE SCALE GENOMIC DNA]</scope>
    <source>
        <strain evidence="2 3">Sa1BUA13</strain>
    </source>
</reference>
<dbReference type="PANTHER" id="PTHR38011">
    <property type="entry name" value="DIHYDROFOLATE REDUCTASE FAMILY PROTEIN (AFU_ORTHOLOGUE AFUA_8G06820)"/>
    <property type="match status" value="1"/>
</dbReference>
<dbReference type="InterPro" id="IPR024072">
    <property type="entry name" value="DHFR-like_dom_sf"/>
</dbReference>
<dbReference type="RefSeq" id="WP_191715711.1">
    <property type="nucleotide sequence ID" value="NZ_JACSPU010000004.1"/>
</dbReference>
<evidence type="ECO:0000313" key="2">
    <source>
        <dbReference type="EMBL" id="MBD8015523.1"/>
    </source>
</evidence>
<dbReference type="Gene3D" id="3.40.430.10">
    <property type="entry name" value="Dihydrofolate Reductase, subunit A"/>
    <property type="match status" value="1"/>
</dbReference>
<dbReference type="EMBL" id="JACSPU010000004">
    <property type="protein sequence ID" value="MBD8015523.1"/>
    <property type="molecule type" value="Genomic_DNA"/>
</dbReference>
<sequence length="178" mass="20185">MGKVYFGMIVSLDGFINDRHGKIDKLYETYQPHYEFPGAVVMGRNSFDMASDPDGYADHYEFQVPLFVLTHQPPEKHPKENGQLTFTFVTDGIESAISQAKTAASGKDVLVFGANVCQQLLQANLADELQICFAPVLLGEGTRFFEHLEDLDIQLKKIRTYVDDEQVEIWYKISQQTN</sequence>
<dbReference type="InterPro" id="IPR002734">
    <property type="entry name" value="RibDG_C"/>
</dbReference>
<keyword evidence="3" id="KW-1185">Reference proteome</keyword>
<comment type="caution">
    <text evidence="2">The sequence shown here is derived from an EMBL/GenBank/DDBJ whole genome shotgun (WGS) entry which is preliminary data.</text>
</comment>
<evidence type="ECO:0000313" key="3">
    <source>
        <dbReference type="Proteomes" id="UP000658980"/>
    </source>
</evidence>
<evidence type="ECO:0000259" key="1">
    <source>
        <dbReference type="Pfam" id="PF01872"/>
    </source>
</evidence>
<proteinExistence type="predicted"/>
<dbReference type="Proteomes" id="UP000658980">
    <property type="component" value="Unassembled WGS sequence"/>
</dbReference>
<dbReference type="PANTHER" id="PTHR38011:SF12">
    <property type="entry name" value="BIFUNCTIONAL DEAMINASE-REDUCTASE DOMAIN PROTEIN"/>
    <property type="match status" value="1"/>
</dbReference>
<feature type="domain" description="Bacterial bifunctional deaminase-reductase C-terminal" evidence="1">
    <location>
        <begin position="3"/>
        <end position="164"/>
    </location>
</feature>
<dbReference type="SUPFAM" id="SSF53597">
    <property type="entry name" value="Dihydrofolate reductase-like"/>
    <property type="match status" value="1"/>
</dbReference>
<gene>
    <name evidence="2" type="ORF">H9630_11915</name>
</gene>
<accession>A0ABR8WF49</accession>